<sequence>PADVCKVEVDPMKVSLRFPFEGQCMKIDVACRETPVEGFNSIRLARILPRRQNRKNTVRLLPVELEESNFRIRDRPWSVKGRGTNDIGLGSSSISFRYPWVPLLA</sequence>
<feature type="non-terminal residue" evidence="1">
    <location>
        <position position="1"/>
    </location>
</feature>
<reference evidence="1 2" key="1">
    <citation type="journal article" date="2024" name="Ann. Entomol. Soc. Am.">
        <title>Genomic analyses of the southern and eastern yellowjacket wasps (Hymenoptera: Vespidae) reveal evolutionary signatures of social life.</title>
        <authorList>
            <person name="Catto M.A."/>
            <person name="Caine P.B."/>
            <person name="Orr S.E."/>
            <person name="Hunt B.G."/>
            <person name="Goodisman M.A.D."/>
        </authorList>
    </citation>
    <scope>NUCLEOTIDE SEQUENCE [LARGE SCALE GENOMIC DNA]</scope>
    <source>
        <strain evidence="1">232</strain>
        <tissue evidence="1">Head and thorax</tissue>
    </source>
</reference>
<dbReference type="AlphaFoldDB" id="A0ABD2CTZ2"/>
<gene>
    <name evidence="1" type="ORF">V1477_003129</name>
</gene>
<evidence type="ECO:0000313" key="1">
    <source>
        <dbReference type="EMBL" id="KAL2748486.1"/>
    </source>
</evidence>
<protein>
    <submittedName>
        <fullName evidence="1">Uncharacterized protein</fullName>
    </submittedName>
</protein>
<dbReference type="EMBL" id="JAYRBN010000031">
    <property type="protein sequence ID" value="KAL2748486.1"/>
    <property type="molecule type" value="Genomic_DNA"/>
</dbReference>
<name>A0ABD2CTZ2_VESMC</name>
<keyword evidence="2" id="KW-1185">Reference proteome</keyword>
<accession>A0ABD2CTZ2</accession>
<dbReference type="Proteomes" id="UP001607303">
    <property type="component" value="Unassembled WGS sequence"/>
</dbReference>
<comment type="caution">
    <text evidence="1">The sequence shown here is derived from an EMBL/GenBank/DDBJ whole genome shotgun (WGS) entry which is preliminary data.</text>
</comment>
<evidence type="ECO:0000313" key="2">
    <source>
        <dbReference type="Proteomes" id="UP001607303"/>
    </source>
</evidence>
<proteinExistence type="predicted"/>
<organism evidence="1 2">
    <name type="scientific">Vespula maculifrons</name>
    <name type="common">Eastern yellow jacket</name>
    <name type="synonym">Wasp</name>
    <dbReference type="NCBI Taxonomy" id="7453"/>
    <lineage>
        <taxon>Eukaryota</taxon>
        <taxon>Metazoa</taxon>
        <taxon>Ecdysozoa</taxon>
        <taxon>Arthropoda</taxon>
        <taxon>Hexapoda</taxon>
        <taxon>Insecta</taxon>
        <taxon>Pterygota</taxon>
        <taxon>Neoptera</taxon>
        <taxon>Endopterygota</taxon>
        <taxon>Hymenoptera</taxon>
        <taxon>Apocrita</taxon>
        <taxon>Aculeata</taxon>
        <taxon>Vespoidea</taxon>
        <taxon>Vespidae</taxon>
        <taxon>Vespinae</taxon>
        <taxon>Vespula</taxon>
    </lineage>
</organism>